<evidence type="ECO:0008006" key="4">
    <source>
        <dbReference type="Google" id="ProtNLM"/>
    </source>
</evidence>
<dbReference type="Proteomes" id="UP001156664">
    <property type="component" value="Unassembled WGS sequence"/>
</dbReference>
<organism evidence="2 3">
    <name type="scientific">Limnobacter litoralis</name>
    <dbReference type="NCBI Taxonomy" id="481366"/>
    <lineage>
        <taxon>Bacteria</taxon>
        <taxon>Pseudomonadati</taxon>
        <taxon>Pseudomonadota</taxon>
        <taxon>Betaproteobacteria</taxon>
        <taxon>Burkholderiales</taxon>
        <taxon>Burkholderiaceae</taxon>
        <taxon>Limnobacter</taxon>
    </lineage>
</organism>
<evidence type="ECO:0000313" key="3">
    <source>
        <dbReference type="Proteomes" id="UP001156664"/>
    </source>
</evidence>
<feature type="transmembrane region" description="Helical" evidence="1">
    <location>
        <begin position="43"/>
        <end position="64"/>
    </location>
</feature>
<proteinExistence type="predicted"/>
<feature type="transmembrane region" description="Helical" evidence="1">
    <location>
        <begin position="109"/>
        <end position="131"/>
    </location>
</feature>
<gene>
    <name evidence="2" type="ORF">GCM10007875_18760</name>
</gene>
<keyword evidence="1" id="KW-1133">Transmembrane helix</keyword>
<dbReference type="EMBL" id="BSOJ01000018">
    <property type="protein sequence ID" value="GLR26786.1"/>
    <property type="molecule type" value="Genomic_DNA"/>
</dbReference>
<feature type="transmembrane region" description="Helical" evidence="1">
    <location>
        <begin position="76"/>
        <end position="97"/>
    </location>
</feature>
<name>A0ABQ5YU15_9BURK</name>
<keyword evidence="1" id="KW-0472">Membrane</keyword>
<keyword evidence="3" id="KW-1185">Reference proteome</keyword>
<feature type="transmembrane region" description="Helical" evidence="1">
    <location>
        <begin position="12"/>
        <end position="31"/>
    </location>
</feature>
<sequence length="271" mass="31160">MIQDNLFNYKNFLYLRWSVCLILVVSLAYSLDQPKIVANGGTWLGYTLGTIGAALILWLIWFGVRKRQYASTTGQLRGWVSAHVYLGLALVVVGTLHTGFQIGWNVHSLAYVLMMATIVSGLWGLVLYVRYPREMSDTLNRKDPKAIVEDIETLDKEVLRLLKSCPEHVTKAVNLSSEQLIFNQLSERRSGLVKNCATEKAIELIEKELARDDSLADLYKNQVERLKNLRQLRRYYKMRYWLDLWLAFHVPLSVGLLAALTAHIVSVFYYW</sequence>
<comment type="caution">
    <text evidence="2">The sequence shown here is derived from an EMBL/GenBank/DDBJ whole genome shotgun (WGS) entry which is preliminary data.</text>
</comment>
<evidence type="ECO:0000256" key="1">
    <source>
        <dbReference type="SAM" id="Phobius"/>
    </source>
</evidence>
<keyword evidence="1" id="KW-0812">Transmembrane</keyword>
<evidence type="ECO:0000313" key="2">
    <source>
        <dbReference type="EMBL" id="GLR26786.1"/>
    </source>
</evidence>
<protein>
    <recommendedName>
        <fullName evidence="4">Ferric reductase like transmembrane component</fullName>
    </recommendedName>
</protein>
<accession>A0ABQ5YU15</accession>
<feature type="transmembrane region" description="Helical" evidence="1">
    <location>
        <begin position="240"/>
        <end position="270"/>
    </location>
</feature>
<reference evidence="3" key="1">
    <citation type="journal article" date="2019" name="Int. J. Syst. Evol. Microbiol.">
        <title>The Global Catalogue of Microorganisms (GCM) 10K type strain sequencing project: providing services to taxonomists for standard genome sequencing and annotation.</title>
        <authorList>
            <consortium name="The Broad Institute Genomics Platform"/>
            <consortium name="The Broad Institute Genome Sequencing Center for Infectious Disease"/>
            <person name="Wu L."/>
            <person name="Ma J."/>
        </authorList>
    </citation>
    <scope>NUCLEOTIDE SEQUENCE [LARGE SCALE GENOMIC DNA]</scope>
    <source>
        <strain evidence="3">NBRC 105857</strain>
    </source>
</reference>